<evidence type="ECO:0000313" key="4">
    <source>
        <dbReference type="Proteomes" id="UP001240984"/>
    </source>
</evidence>
<evidence type="ECO:0000259" key="2">
    <source>
        <dbReference type="Pfam" id="PF25023"/>
    </source>
</evidence>
<evidence type="ECO:0000256" key="1">
    <source>
        <dbReference type="ARBA" id="ARBA00022737"/>
    </source>
</evidence>
<dbReference type="Gene3D" id="2.180.10.10">
    <property type="entry name" value="RHS repeat-associated core"/>
    <property type="match status" value="4"/>
</dbReference>
<dbReference type="InterPro" id="IPR006530">
    <property type="entry name" value="YD"/>
</dbReference>
<feature type="domain" description="Teneurin-like YD-shell" evidence="2">
    <location>
        <begin position="82"/>
        <end position="223"/>
    </location>
</feature>
<keyword evidence="1" id="KW-0677">Repeat</keyword>
<dbReference type="Pfam" id="PF25023">
    <property type="entry name" value="TEN_YD-shell"/>
    <property type="match status" value="4"/>
</dbReference>
<dbReference type="PANTHER" id="PTHR32305">
    <property type="match status" value="1"/>
</dbReference>
<proteinExistence type="predicted"/>
<comment type="caution">
    <text evidence="3">The sequence shown here is derived from an EMBL/GenBank/DDBJ whole genome shotgun (WGS) entry which is preliminary data.</text>
</comment>
<dbReference type="SUPFAM" id="SSF82171">
    <property type="entry name" value="DPP6 N-terminal domain-like"/>
    <property type="match status" value="1"/>
</dbReference>
<sequence>MAEAPGWARAYNSRDEAGWTHTWAAALLIRDNGDVALRGGDGRVLTFVRAGDGFQRPLDLAADLIVVDGGHRLEYADGGTSTFDRRGRYVRHVEVGDRTDLTYDERDRLSSVTHSSGRRIDVAYDAQGRISGLRTADGRAVAYGYAADGALVRTASFDGAVTSYEYEDGRLVRVADPDGRTLLANAYDDTGRVVRQTSADGETIDVSYDEAGTTTVAVTGGPADTRMVFRHDAAGHVVGVTDPTGANSSAEFDEQGRIIGGTTAGGIRVTVGYDDRGNVADVSWGQATTRYAYDDRNRLAAETDPLGGRTTFEYGTASRRPTAVTDPLGNRTVFDVSDGLITRVVDPTGSSTEYAYDQRRNLTAVTDPDGHVWRHRYDDAGRRVETVTPAGDRTRYEYDPGGRVVAVTDPGERTRRFRYSASGLLLERTTAGGAVTSYEYTASGRLARVTSPVGEETTQEYDGAGNLTSMTVAGDATSTMAYDPRGRLTTLTAPDGRTTSLTYDPDGRVVREEDESGATTIVWDEQGNATEVTDATGAVWRYEYDLAGREISRTDPVGGVWRTSYDAAGRILTETDPAGAITQRTWTALGQPATVVDPLGRTTTYRYDAAGRVVKVTDPMGGVTRHVYDADGRRLSTTTPAGLTTGFRYADGRLAASIDPRGWITRYQYTPDGDRSATISPTGSVQRFEYDRAHRLTASIDPRGGVTRYTYDTAGNLITVTDAKGAVTRFTYDVNRRETSMTDPLGRVTRREYDLAGNLAAVLDPSGRTMRRTYDAAERLTGMTSGDDAISFVYDAAGRRTSMTDVTGTTTYTYDRVGRLTTVTAADGAVLSAGFDAAGQRTRLTYPDGSTVRFQYDLCGRLINVHDSEAGEVVYALDPDGRLLTEQLPRRWARRYRYEGGLLTAYRELREGAPAIEARMRYDADGRLVERTGGDTTETFGYDPAGQLVRFTRGGHDTDAVTLAYDAVGNRTSVTRGREQTQYRYDAADQLNRIDAGRADVRFRHDGAGRLIEETGDDLRRTVDYDGFGRPVVVTVRRDRDTERFRYTYDGNGLLAAVSTGSDARADSDHPRDVGARYLWDVDTAVPQILRQDVTGPGRTGSPAPADARFVYGHGRIFAVTGSSAEIFARAADGSAVPTPPTAPWVNAGGDDPFGDPRDVHADDRHDLPRFGYRGELEHDGAVYLRARYYRPDLGRFTTRDPISVLGGAGHTANPYVYAGNDPLNVIDPLGTIGIGIGTAIGNLVANLLAKLLACAGCPADPGNSHVSHRKCFQGTACLFTRGSLSLKALDADSAELNHYWNTKRPEAAAQAFTIEHLNWRRQNFGWKAWRFFGGATRISKDVDWETGQKGQMPDESDPRTKNFRFDILTEERFLFEVKRWTGPGTVARVQRQINNYISHAGGVWGLDIEASTELQDWANGFGVVTSLLNRVTGGSVVYVWGLNNQAGHIYFAKDEKAPAHVRVKVPKHDIKPPPIQIPIPIPAPRDPAEQQA</sequence>
<dbReference type="NCBIfam" id="TIGR03696">
    <property type="entry name" value="Rhs_assc_core"/>
    <property type="match status" value="1"/>
</dbReference>
<dbReference type="PANTHER" id="PTHR32305:SF15">
    <property type="entry name" value="PROTEIN RHSA-RELATED"/>
    <property type="match status" value="1"/>
</dbReference>
<dbReference type="InterPro" id="IPR011044">
    <property type="entry name" value="Quino_amine_DH_bsu"/>
</dbReference>
<accession>A0ABT9MTU8</accession>
<dbReference type="InterPro" id="IPR022385">
    <property type="entry name" value="Rhs_assc_core"/>
</dbReference>
<dbReference type="NCBIfam" id="TIGR01643">
    <property type="entry name" value="YD_repeat_2x"/>
    <property type="match status" value="21"/>
</dbReference>
<protein>
    <submittedName>
        <fullName evidence="3">RHS repeat-associated protein</fullName>
    </submittedName>
</protein>
<feature type="domain" description="Teneurin-like YD-shell" evidence="2">
    <location>
        <begin position="920"/>
        <end position="1049"/>
    </location>
</feature>
<keyword evidence="4" id="KW-1185">Reference proteome</keyword>
<dbReference type="EMBL" id="JAUSRA010000001">
    <property type="protein sequence ID" value="MDP9794451.1"/>
    <property type="molecule type" value="Genomic_DNA"/>
</dbReference>
<dbReference type="InterPro" id="IPR031325">
    <property type="entry name" value="RHS_repeat"/>
</dbReference>
<dbReference type="InterPro" id="IPR050708">
    <property type="entry name" value="T6SS_VgrG/RHS"/>
</dbReference>
<dbReference type="Proteomes" id="UP001240984">
    <property type="component" value="Unassembled WGS sequence"/>
</dbReference>
<dbReference type="SUPFAM" id="SSF69304">
    <property type="entry name" value="Tricorn protease N-terminal domain"/>
    <property type="match status" value="1"/>
</dbReference>
<reference evidence="3 4" key="1">
    <citation type="submission" date="2023-07" db="EMBL/GenBank/DDBJ databases">
        <title>Sequencing the genomes of 1000 actinobacteria strains.</title>
        <authorList>
            <person name="Klenk H.-P."/>
        </authorList>
    </citation>
    <scope>NUCLEOTIDE SEQUENCE [LARGE SCALE GENOMIC DNA]</scope>
    <source>
        <strain evidence="3 4">DSM 44710</strain>
    </source>
</reference>
<dbReference type="Pfam" id="PF05593">
    <property type="entry name" value="RHS_repeat"/>
    <property type="match status" value="6"/>
</dbReference>
<name>A0ABT9MTU8_9ACTN</name>
<organism evidence="3 4">
    <name type="scientific">Catenuloplanes nepalensis</name>
    <dbReference type="NCBI Taxonomy" id="587533"/>
    <lineage>
        <taxon>Bacteria</taxon>
        <taxon>Bacillati</taxon>
        <taxon>Actinomycetota</taxon>
        <taxon>Actinomycetes</taxon>
        <taxon>Micromonosporales</taxon>
        <taxon>Micromonosporaceae</taxon>
        <taxon>Catenuloplanes</taxon>
    </lineage>
</organism>
<dbReference type="InterPro" id="IPR056823">
    <property type="entry name" value="TEN-like_YD-shell"/>
</dbReference>
<dbReference type="SUPFAM" id="SSF50969">
    <property type="entry name" value="YVTN repeat-like/Quinoprotein amine dehydrogenase"/>
    <property type="match status" value="1"/>
</dbReference>
<feature type="domain" description="Teneurin-like YD-shell" evidence="2">
    <location>
        <begin position="771"/>
        <end position="876"/>
    </location>
</feature>
<gene>
    <name evidence="3" type="ORF">J2S43_002963</name>
</gene>
<evidence type="ECO:0000313" key="3">
    <source>
        <dbReference type="EMBL" id="MDP9794451.1"/>
    </source>
</evidence>
<feature type="domain" description="Teneurin-like YD-shell" evidence="2">
    <location>
        <begin position="249"/>
        <end position="411"/>
    </location>
</feature>